<evidence type="ECO:0000256" key="2">
    <source>
        <dbReference type="ARBA" id="ARBA00022824"/>
    </source>
</evidence>
<gene>
    <name evidence="7" type="ORF">Micbo1qcDRAFT_155996</name>
</gene>
<dbReference type="PANTHER" id="PTHR45639">
    <property type="entry name" value="HSC70CB, ISOFORM G-RELATED"/>
    <property type="match status" value="1"/>
</dbReference>
<dbReference type="FunCoup" id="A0A136JJ79">
    <property type="interactions" value="183"/>
</dbReference>
<name>A0A136JJ79_9PEZI</name>
<dbReference type="InterPro" id="IPR029047">
    <property type="entry name" value="HSP70_peptide-bd_sf"/>
</dbReference>
<evidence type="ECO:0000256" key="3">
    <source>
        <dbReference type="ARBA" id="ARBA00022840"/>
    </source>
</evidence>
<feature type="region of interest" description="Disordered" evidence="5">
    <location>
        <begin position="814"/>
        <end position="856"/>
    </location>
</feature>
<protein>
    <submittedName>
        <fullName evidence="7">Hsp70 protein-domain-containing protein</fullName>
    </submittedName>
</protein>
<dbReference type="FunFam" id="3.30.420.40:FF:000171">
    <property type="entry name" value="Heat shock 70 kDa protein 4"/>
    <property type="match status" value="1"/>
</dbReference>
<feature type="compositionally biased region" description="Low complexity" evidence="5">
    <location>
        <begin position="609"/>
        <end position="645"/>
    </location>
</feature>
<feature type="signal peptide" evidence="6">
    <location>
        <begin position="1"/>
        <end position="24"/>
    </location>
</feature>
<dbReference type="SUPFAM" id="SSF53067">
    <property type="entry name" value="Actin-like ATPase domain"/>
    <property type="match status" value="2"/>
</dbReference>
<dbReference type="CDD" id="cd10230">
    <property type="entry name" value="ASKHA_NBD_HSP70_HYOU1"/>
    <property type="match status" value="1"/>
</dbReference>
<keyword evidence="2" id="KW-0256">Endoplasmic reticulum</keyword>
<evidence type="ECO:0000313" key="8">
    <source>
        <dbReference type="Proteomes" id="UP000070501"/>
    </source>
</evidence>
<dbReference type="InterPro" id="IPR029048">
    <property type="entry name" value="HSP70_C_sf"/>
</dbReference>
<reference evidence="8" key="1">
    <citation type="submission" date="2016-02" db="EMBL/GenBank/DDBJ databases">
        <title>Draft genome sequence of Microdochium bolleyi, a fungal endophyte of beachgrass.</title>
        <authorList>
            <consortium name="DOE Joint Genome Institute"/>
            <person name="David A.S."/>
            <person name="May G."/>
            <person name="Haridas S."/>
            <person name="Lim J."/>
            <person name="Wang M."/>
            <person name="Labutti K."/>
            <person name="Lipzen A."/>
            <person name="Barry K."/>
            <person name="Grigoriev I.V."/>
        </authorList>
    </citation>
    <scope>NUCLEOTIDE SEQUENCE [LARGE SCALE GENOMIC DNA]</scope>
    <source>
        <strain evidence="8">J235TASD1</strain>
    </source>
</reference>
<dbReference type="EMBL" id="KQ964245">
    <property type="protein sequence ID" value="KXJ97187.1"/>
    <property type="molecule type" value="Genomic_DNA"/>
</dbReference>
<dbReference type="Gene3D" id="3.30.30.30">
    <property type="match status" value="1"/>
</dbReference>
<feature type="compositionally biased region" description="Basic residues" evidence="5">
    <location>
        <begin position="927"/>
        <end position="943"/>
    </location>
</feature>
<dbReference type="Gene3D" id="3.90.640.10">
    <property type="entry name" value="Actin, Chain A, domain 4"/>
    <property type="match status" value="1"/>
</dbReference>
<dbReference type="Gene3D" id="2.60.34.10">
    <property type="entry name" value="Substrate Binding Domain Of DNAk, Chain A, domain 1"/>
    <property type="match status" value="1"/>
</dbReference>
<dbReference type="FunFam" id="1.20.1270.10:FF:000002">
    <property type="entry name" value="Heat shock 70 kDa protein 4"/>
    <property type="match status" value="1"/>
</dbReference>
<feature type="region of interest" description="Disordered" evidence="5">
    <location>
        <begin position="594"/>
        <end position="645"/>
    </location>
</feature>
<keyword evidence="3" id="KW-0067">ATP-binding</keyword>
<dbReference type="AlphaFoldDB" id="A0A136JJ79"/>
<accession>A0A136JJ79</accession>
<dbReference type="InterPro" id="IPR043129">
    <property type="entry name" value="ATPase_NBD"/>
</dbReference>
<dbReference type="InParanoid" id="A0A136JJ79"/>
<dbReference type="InterPro" id="IPR013126">
    <property type="entry name" value="Hsp_70_fam"/>
</dbReference>
<dbReference type="GO" id="GO:0140662">
    <property type="term" value="F:ATP-dependent protein folding chaperone"/>
    <property type="evidence" value="ECO:0007669"/>
    <property type="project" value="InterPro"/>
</dbReference>
<keyword evidence="4" id="KW-0143">Chaperone</keyword>
<dbReference type="Gene3D" id="3.30.420.40">
    <property type="match status" value="2"/>
</dbReference>
<dbReference type="FunFam" id="3.90.640.10:FF:000039">
    <property type="entry name" value="Hsp70 family chaperone Lhs1/Orp150"/>
    <property type="match status" value="1"/>
</dbReference>
<feature type="compositionally biased region" description="Low complexity" evidence="5">
    <location>
        <begin position="814"/>
        <end position="849"/>
    </location>
</feature>
<dbReference type="Gene3D" id="1.20.1270.10">
    <property type="match status" value="1"/>
</dbReference>
<evidence type="ECO:0000256" key="4">
    <source>
        <dbReference type="ARBA" id="ARBA00023186"/>
    </source>
</evidence>
<evidence type="ECO:0000256" key="1">
    <source>
        <dbReference type="ARBA" id="ARBA00022741"/>
    </source>
</evidence>
<evidence type="ECO:0000256" key="6">
    <source>
        <dbReference type="SAM" id="SignalP"/>
    </source>
</evidence>
<evidence type="ECO:0000256" key="5">
    <source>
        <dbReference type="SAM" id="MobiDB-lite"/>
    </source>
</evidence>
<dbReference type="GO" id="GO:0005524">
    <property type="term" value="F:ATP binding"/>
    <property type="evidence" value="ECO:0007669"/>
    <property type="project" value="UniProtKB-KW"/>
</dbReference>
<proteinExistence type="predicted"/>
<keyword evidence="6" id="KW-0732">Signal</keyword>
<dbReference type="Proteomes" id="UP000070501">
    <property type="component" value="Unassembled WGS sequence"/>
</dbReference>
<evidence type="ECO:0000313" key="7">
    <source>
        <dbReference type="EMBL" id="KXJ97187.1"/>
    </source>
</evidence>
<feature type="chain" id="PRO_5007293811" evidence="6">
    <location>
        <begin position="25"/>
        <end position="1021"/>
    </location>
</feature>
<dbReference type="PANTHER" id="PTHR45639:SF3">
    <property type="entry name" value="HYPOXIA UP-REGULATED PROTEIN 1"/>
    <property type="match status" value="1"/>
</dbReference>
<dbReference type="Pfam" id="PF00012">
    <property type="entry name" value="HSP70"/>
    <property type="match status" value="1"/>
</dbReference>
<organism evidence="7 8">
    <name type="scientific">Microdochium bolleyi</name>
    <dbReference type="NCBI Taxonomy" id="196109"/>
    <lineage>
        <taxon>Eukaryota</taxon>
        <taxon>Fungi</taxon>
        <taxon>Dikarya</taxon>
        <taxon>Ascomycota</taxon>
        <taxon>Pezizomycotina</taxon>
        <taxon>Sordariomycetes</taxon>
        <taxon>Xylariomycetidae</taxon>
        <taxon>Xylariales</taxon>
        <taxon>Microdochiaceae</taxon>
        <taxon>Microdochium</taxon>
    </lineage>
</organism>
<dbReference type="SUPFAM" id="SSF100934">
    <property type="entry name" value="Heat shock protein 70kD (HSP70), C-terminal subdomain"/>
    <property type="match status" value="1"/>
</dbReference>
<keyword evidence="8" id="KW-1185">Reference proteome</keyword>
<feature type="compositionally biased region" description="Basic and acidic residues" evidence="5">
    <location>
        <begin position="1001"/>
        <end position="1021"/>
    </location>
</feature>
<sequence length="1021" mass="110582">MASVFSLRSAALCMLLGFTTNVSAISAVLGVDLGTEYIKAALVKPGIPLDIVLTKDSRRKETSAVTFKPSRAALGKGEYPERAYGSDAIALSARFPGDVYPNLKTLLGLSTDHEIAAEYLSKHPALQAETHKTRGTVAFKSKAFTATEEAWMVEELLAMELQSIQRNAEAMAGSGSSVRSVVITVPPFFTIAEKRAIELAAELVGLKVLSLISDGLAVGLNYATSRTFPTISAGEKPEQHMVFDMGAGSAKATIMKFQGRVVKDVGKYNKTVQEIQVMGSGWDRTLGGDSLNYLIVDDMLAKFIESPAAKKVGVAIKDVEAHGRAMAKLVKDAEKVRHVLSANTETQTSFEGLFQDIDFKYKISRAEFETLAEAYAARVETVITTALETAGLDISQLDSIILHGGASRTPFVQKQLEKIAGADKLRSNVNSDEAAVFGAGFRAAEISPSFRVKEIRVFDGAFYPVGIKWPSPHGRPNQQRLWNQRSLLGAAPKEVTFANHEDFSVNFFQGLTSADGRLVDQEMQVMTTKNLTASVASLVEKHGCPDAEIQFKVQLKLNMIDGEVEVVRAAVECEADAEKEGIIGGVKNLFGFGKKDQQPLKDGEEEVESVGSESTDSTTSSSTETSTTTGSSSVTAESAESSPAAKKKVTVVVPVEFTLEDTGAPQLSQAEFNGAKDRLKAFENSDRARRLREETLNQLEGFTYKIRDLLEKDDFIAASTDKERALLEKKAHDASEWLYDDGADAAHDTLRARLKQLKDIANPIEKRVNELAERPKLVEALQNTLGQTNSFIENIKEKIAAAEEYASSAGASIASSGTAESDSSVTSAASESTSSGDADTSSSTTATAIADDRGPVPPLYTLDDLKDITEMAEKTAKWLNEKLAAQDKLPSTSNPVLLIKDVVEKTKQLEKAGVDLAMKTVKNYEKKSKKKPSSSSKKSKSKTGTKTATGEGSAPSIDLDDVNIEDLFQFDKNGERMGKEQMEELLKKMKQYQAENPPAKDQADAEKPQEPELEKPSHDEL</sequence>
<feature type="region of interest" description="Disordered" evidence="5">
    <location>
        <begin position="920"/>
        <end position="1021"/>
    </location>
</feature>
<feature type="compositionally biased region" description="Basic and acidic residues" evidence="5">
    <location>
        <begin position="972"/>
        <end position="987"/>
    </location>
</feature>
<keyword evidence="1" id="KW-0547">Nucleotide-binding</keyword>
<dbReference type="OrthoDB" id="10262720at2759"/>
<dbReference type="STRING" id="196109.A0A136JJ79"/>
<dbReference type="GO" id="GO:0030968">
    <property type="term" value="P:endoplasmic reticulum unfolded protein response"/>
    <property type="evidence" value="ECO:0007669"/>
    <property type="project" value="TreeGrafter"/>
</dbReference>
<dbReference type="GO" id="GO:0034663">
    <property type="term" value="C:endoplasmic reticulum chaperone complex"/>
    <property type="evidence" value="ECO:0007669"/>
    <property type="project" value="TreeGrafter"/>
</dbReference>
<dbReference type="PRINTS" id="PR00301">
    <property type="entry name" value="HEATSHOCK70"/>
</dbReference>